<comment type="subcellular location">
    <subcellularLocation>
        <location evidence="1">Membrane</location>
        <topology evidence="1">Multi-pass membrane protein</topology>
    </subcellularLocation>
</comment>
<evidence type="ECO:0000256" key="4">
    <source>
        <dbReference type="ARBA" id="ARBA00023136"/>
    </source>
</evidence>
<evidence type="ECO:0000259" key="11">
    <source>
        <dbReference type="PROSITE" id="PS50885"/>
    </source>
</evidence>
<evidence type="ECO:0000256" key="7">
    <source>
        <dbReference type="PROSITE-ProRule" id="PRU00284"/>
    </source>
</evidence>
<feature type="transmembrane region" description="Helical" evidence="9">
    <location>
        <begin position="197"/>
        <end position="216"/>
    </location>
</feature>
<organism evidence="12 13">
    <name type="scientific">Litoribrevibacter euphylliae</name>
    <dbReference type="NCBI Taxonomy" id="1834034"/>
    <lineage>
        <taxon>Bacteria</taxon>
        <taxon>Pseudomonadati</taxon>
        <taxon>Pseudomonadota</taxon>
        <taxon>Gammaproteobacteria</taxon>
        <taxon>Oceanospirillales</taxon>
        <taxon>Oceanospirillaceae</taxon>
        <taxon>Litoribrevibacter</taxon>
    </lineage>
</organism>
<dbReference type="PROSITE" id="PS50111">
    <property type="entry name" value="CHEMOTAXIS_TRANSDUC_2"/>
    <property type="match status" value="1"/>
</dbReference>
<accession>A0ABV7HCP0</accession>
<keyword evidence="13" id="KW-1185">Reference proteome</keyword>
<dbReference type="PANTHER" id="PTHR32089">
    <property type="entry name" value="METHYL-ACCEPTING CHEMOTAXIS PROTEIN MCPB"/>
    <property type="match status" value="1"/>
</dbReference>
<dbReference type="SUPFAM" id="SSF58104">
    <property type="entry name" value="Methyl-accepting chemotaxis protein (MCP) signaling domain"/>
    <property type="match status" value="1"/>
</dbReference>
<evidence type="ECO:0000313" key="13">
    <source>
        <dbReference type="Proteomes" id="UP001595476"/>
    </source>
</evidence>
<keyword evidence="2 9" id="KW-0812">Transmembrane</keyword>
<comment type="caution">
    <text evidence="12">The sequence shown here is derived from an EMBL/GenBank/DDBJ whole genome shotgun (WGS) entry which is preliminary data.</text>
</comment>
<dbReference type="InterPro" id="IPR003660">
    <property type="entry name" value="HAMP_dom"/>
</dbReference>
<dbReference type="PANTHER" id="PTHR32089:SF119">
    <property type="entry name" value="METHYL-ACCEPTING CHEMOTAXIS PROTEIN CTPL"/>
    <property type="match status" value="1"/>
</dbReference>
<keyword evidence="8" id="KW-0175">Coiled coil</keyword>
<dbReference type="CDD" id="cd06225">
    <property type="entry name" value="HAMP"/>
    <property type="match status" value="1"/>
</dbReference>
<dbReference type="SMART" id="SM00304">
    <property type="entry name" value="HAMP"/>
    <property type="match status" value="1"/>
</dbReference>
<dbReference type="RefSeq" id="WP_386716489.1">
    <property type="nucleotide sequence ID" value="NZ_JBHRSZ010000002.1"/>
</dbReference>
<keyword evidence="5 7" id="KW-0807">Transducer</keyword>
<evidence type="ECO:0000256" key="8">
    <source>
        <dbReference type="SAM" id="Coils"/>
    </source>
</evidence>
<evidence type="ECO:0000256" key="3">
    <source>
        <dbReference type="ARBA" id="ARBA00022989"/>
    </source>
</evidence>
<keyword evidence="4 9" id="KW-0472">Membrane</keyword>
<evidence type="ECO:0000256" key="9">
    <source>
        <dbReference type="SAM" id="Phobius"/>
    </source>
</evidence>
<dbReference type="PROSITE" id="PS50885">
    <property type="entry name" value="HAMP"/>
    <property type="match status" value="1"/>
</dbReference>
<keyword evidence="3 9" id="KW-1133">Transmembrane helix</keyword>
<evidence type="ECO:0000256" key="6">
    <source>
        <dbReference type="ARBA" id="ARBA00029447"/>
    </source>
</evidence>
<feature type="coiled-coil region" evidence="8">
    <location>
        <begin position="161"/>
        <end position="192"/>
    </location>
</feature>
<feature type="domain" description="Methyl-accepting transducer" evidence="10">
    <location>
        <begin position="276"/>
        <end position="512"/>
    </location>
</feature>
<evidence type="ECO:0000256" key="2">
    <source>
        <dbReference type="ARBA" id="ARBA00022692"/>
    </source>
</evidence>
<dbReference type="Gene3D" id="1.10.287.950">
    <property type="entry name" value="Methyl-accepting chemotaxis protein"/>
    <property type="match status" value="1"/>
</dbReference>
<gene>
    <name evidence="12" type="ORF">ACFOEK_03985</name>
</gene>
<dbReference type="CDD" id="cd11386">
    <property type="entry name" value="MCP_signal"/>
    <property type="match status" value="1"/>
</dbReference>
<reference evidence="13" key="1">
    <citation type="journal article" date="2019" name="Int. J. Syst. Evol. Microbiol.">
        <title>The Global Catalogue of Microorganisms (GCM) 10K type strain sequencing project: providing services to taxonomists for standard genome sequencing and annotation.</title>
        <authorList>
            <consortium name="The Broad Institute Genomics Platform"/>
            <consortium name="The Broad Institute Genome Sequencing Center for Infectious Disease"/>
            <person name="Wu L."/>
            <person name="Ma J."/>
        </authorList>
    </citation>
    <scope>NUCLEOTIDE SEQUENCE [LARGE SCALE GENOMIC DNA]</scope>
    <source>
        <strain evidence="13">KCTC 52438</strain>
    </source>
</reference>
<dbReference type="InterPro" id="IPR004089">
    <property type="entry name" value="MCPsignal_dom"/>
</dbReference>
<evidence type="ECO:0000313" key="12">
    <source>
        <dbReference type="EMBL" id="MFC3150175.1"/>
    </source>
</evidence>
<name>A0ABV7HCP0_9GAMM</name>
<dbReference type="Proteomes" id="UP001595476">
    <property type="component" value="Unassembled WGS sequence"/>
</dbReference>
<protein>
    <submittedName>
        <fullName evidence="12">Methyl-accepting chemotaxis protein</fullName>
    </submittedName>
</protein>
<proteinExistence type="inferred from homology"/>
<comment type="similarity">
    <text evidence="6">Belongs to the methyl-accepting chemotaxis (MCP) protein family.</text>
</comment>
<sequence length="548" mass="59572">MNWFNNLLFKYKVSIPLLIMVVILLALAGVSISQSLALSKSNQLLAKSYLPQIDLLLNADRDLYQAATAERSALFLNVRDNRFQEVQAAHNENIAQVAERISKVKAMVDDPTSLASLDSMLKAHEKWSDLTKEVMSERASNTRQGRSTAMGLSFGEASDAFNALRTELDDYVNRLSEEVEETEKLAHKLSEESTIKIIIALVIGILICIAVMMIFPKMVTTPINKMIEHTNEMASGQGDLTKRLRVKSSDELGQLASGFNEFLGNLQQLITQVKVVSGRVHDGMESTKEITQRTSEAIQEQRNQIEMVANSMHEMVATIHEVADNTEQARSVAEKADANATTGQQVVNDAKGSINQLAEEVMNASEVISQLQDAISSIGTVVGVIQGIAEQTNLLALNAAIEAARAGEQGRGFAVVADEVRALASRTQQSTQEIEEMIETLQTRASKATQVMNSGRSKAETSVEKAGLMSQVLNDINESVSMMNSMNTQIASSAEEQSSVSDEMNTTLASINDLAAQTNDASIEGAECISSMSSDVDGLSELVKTFKT</sequence>
<dbReference type="SMART" id="SM00283">
    <property type="entry name" value="MA"/>
    <property type="match status" value="1"/>
</dbReference>
<evidence type="ECO:0000259" key="10">
    <source>
        <dbReference type="PROSITE" id="PS50111"/>
    </source>
</evidence>
<feature type="domain" description="HAMP" evidence="11">
    <location>
        <begin position="217"/>
        <end position="271"/>
    </location>
</feature>
<dbReference type="EMBL" id="JBHRSZ010000002">
    <property type="protein sequence ID" value="MFC3150175.1"/>
    <property type="molecule type" value="Genomic_DNA"/>
</dbReference>
<dbReference type="Pfam" id="PF00015">
    <property type="entry name" value="MCPsignal"/>
    <property type="match status" value="1"/>
</dbReference>
<evidence type="ECO:0000256" key="5">
    <source>
        <dbReference type="ARBA" id="ARBA00023224"/>
    </source>
</evidence>
<evidence type="ECO:0000256" key="1">
    <source>
        <dbReference type="ARBA" id="ARBA00004141"/>
    </source>
</evidence>
<dbReference type="Pfam" id="PF00672">
    <property type="entry name" value="HAMP"/>
    <property type="match status" value="1"/>
</dbReference>